<gene>
    <name evidence="2" type="ORF">PG999_002732</name>
</gene>
<feature type="compositionally biased region" description="Low complexity" evidence="1">
    <location>
        <begin position="209"/>
        <end position="220"/>
    </location>
</feature>
<feature type="compositionally biased region" description="Low complexity" evidence="1">
    <location>
        <begin position="181"/>
        <end position="198"/>
    </location>
</feature>
<organism evidence="2 3">
    <name type="scientific">Apiospora kogelbergensis</name>
    <dbReference type="NCBI Taxonomy" id="1337665"/>
    <lineage>
        <taxon>Eukaryota</taxon>
        <taxon>Fungi</taxon>
        <taxon>Dikarya</taxon>
        <taxon>Ascomycota</taxon>
        <taxon>Pezizomycotina</taxon>
        <taxon>Sordariomycetes</taxon>
        <taxon>Xylariomycetidae</taxon>
        <taxon>Amphisphaeriales</taxon>
        <taxon>Apiosporaceae</taxon>
        <taxon>Apiospora</taxon>
    </lineage>
</organism>
<dbReference type="EMBL" id="JAQQWP010000002">
    <property type="protein sequence ID" value="KAK8130352.1"/>
    <property type="molecule type" value="Genomic_DNA"/>
</dbReference>
<accession>A0AAW0R8Y5</accession>
<evidence type="ECO:0000313" key="2">
    <source>
        <dbReference type="EMBL" id="KAK8130352.1"/>
    </source>
</evidence>
<comment type="caution">
    <text evidence="2">The sequence shown here is derived from an EMBL/GenBank/DDBJ whole genome shotgun (WGS) entry which is preliminary data.</text>
</comment>
<reference evidence="2 3" key="1">
    <citation type="submission" date="2023-01" db="EMBL/GenBank/DDBJ databases">
        <title>Analysis of 21 Apiospora genomes using comparative genomics revels a genus with tremendous synthesis potential of carbohydrate active enzymes and secondary metabolites.</title>
        <authorList>
            <person name="Sorensen T."/>
        </authorList>
    </citation>
    <scope>NUCLEOTIDE SEQUENCE [LARGE SCALE GENOMIC DNA]</scope>
    <source>
        <strain evidence="2 3">CBS 117206</strain>
    </source>
</reference>
<name>A0AAW0R8Y5_9PEZI</name>
<protein>
    <submittedName>
        <fullName evidence="2">Uncharacterized protein</fullName>
    </submittedName>
</protein>
<feature type="region of interest" description="Disordered" evidence="1">
    <location>
        <begin position="1"/>
        <end position="22"/>
    </location>
</feature>
<keyword evidence="3" id="KW-1185">Reference proteome</keyword>
<evidence type="ECO:0000256" key="1">
    <source>
        <dbReference type="SAM" id="MobiDB-lite"/>
    </source>
</evidence>
<feature type="region of interest" description="Disordered" evidence="1">
    <location>
        <begin position="178"/>
        <end position="233"/>
    </location>
</feature>
<feature type="compositionally biased region" description="Low complexity" evidence="1">
    <location>
        <begin position="8"/>
        <end position="21"/>
    </location>
</feature>
<proteinExistence type="predicted"/>
<dbReference type="AlphaFoldDB" id="A0AAW0R8Y5"/>
<evidence type="ECO:0000313" key="3">
    <source>
        <dbReference type="Proteomes" id="UP001392437"/>
    </source>
</evidence>
<feature type="compositionally biased region" description="Basic and acidic residues" evidence="1">
    <location>
        <begin position="98"/>
        <end position="124"/>
    </location>
</feature>
<dbReference type="Proteomes" id="UP001392437">
    <property type="component" value="Unassembled WGS sequence"/>
</dbReference>
<sequence>MSNSTVATRSKTSNSTTSTESIPSDWWAKGHELLSQGVGSQLELIKAFTSTSGFWARWFRYLVLLALALRILHQGARLFRQYGYRLFKAVKRLGGWAKGDDDNGHNDGQEEDGRRQDREGKNGEKQGPSGVCAVCREKLSSSQAGSPGLLPIKPPRSFKPLLLRDSSPTFYPSPPVRSYTAPISPCSRPSSRACSAPAGMYGQERKTRIPTPTATTPTTATRKKNFRNDRPLF</sequence>
<feature type="region of interest" description="Disordered" evidence="1">
    <location>
        <begin position="97"/>
        <end position="130"/>
    </location>
</feature>